<dbReference type="PROSITE" id="PS50888">
    <property type="entry name" value="BHLH"/>
    <property type="match status" value="1"/>
</dbReference>
<dbReference type="GO" id="GO:0046983">
    <property type="term" value="F:protein dimerization activity"/>
    <property type="evidence" value="ECO:0007669"/>
    <property type="project" value="InterPro"/>
</dbReference>
<dbReference type="PANTHER" id="PTHR13935">
    <property type="entry name" value="ACHAETE-SCUTE TRANSCRIPTION FACTOR-RELATED"/>
    <property type="match status" value="1"/>
</dbReference>
<dbReference type="InterPro" id="IPR036638">
    <property type="entry name" value="HLH_DNA-bd_sf"/>
</dbReference>
<evidence type="ECO:0000256" key="5">
    <source>
        <dbReference type="ARBA" id="ARBA00023242"/>
    </source>
</evidence>
<dbReference type="GO" id="GO:0030182">
    <property type="term" value="P:neuron differentiation"/>
    <property type="evidence" value="ECO:0007669"/>
    <property type="project" value="TreeGrafter"/>
</dbReference>
<reference evidence="9" key="1">
    <citation type="submission" date="2011-05" db="EMBL/GenBank/DDBJ databases">
        <authorList>
            <person name="Richards S.R."/>
            <person name="Qu J."/>
            <person name="Jiang H."/>
            <person name="Jhangiani S.N."/>
            <person name="Agravi P."/>
            <person name="Goodspeed R."/>
            <person name="Gross S."/>
            <person name="Mandapat C."/>
            <person name="Jackson L."/>
            <person name="Mathew T."/>
            <person name="Pu L."/>
            <person name="Thornton R."/>
            <person name="Saada N."/>
            <person name="Wilczek-Boney K.B."/>
            <person name="Lee S."/>
            <person name="Kovar C."/>
            <person name="Wu Y."/>
            <person name="Scherer S.E."/>
            <person name="Worley K.C."/>
            <person name="Muzny D.M."/>
            <person name="Gibbs R."/>
        </authorList>
    </citation>
    <scope>NUCLEOTIDE SEQUENCE</scope>
    <source>
        <strain evidence="9">Brora</strain>
    </source>
</reference>
<dbReference type="Pfam" id="PF00010">
    <property type="entry name" value="HLH"/>
    <property type="match status" value="1"/>
</dbReference>
<dbReference type="GO" id="GO:0050767">
    <property type="term" value="P:regulation of neurogenesis"/>
    <property type="evidence" value="ECO:0007669"/>
    <property type="project" value="TreeGrafter"/>
</dbReference>
<evidence type="ECO:0000313" key="9">
    <source>
        <dbReference type="Proteomes" id="UP000014500"/>
    </source>
</evidence>
<evidence type="ECO:0000256" key="3">
    <source>
        <dbReference type="ARBA" id="ARBA00022902"/>
    </source>
</evidence>
<dbReference type="Gene3D" id="4.10.280.10">
    <property type="entry name" value="Helix-loop-helix DNA-binding domain"/>
    <property type="match status" value="1"/>
</dbReference>
<name>T1JCI2_STRMM</name>
<protein>
    <recommendedName>
        <fullName evidence="7">BHLH domain-containing protein</fullName>
    </recommendedName>
</protein>
<dbReference type="InterPro" id="IPR015660">
    <property type="entry name" value="MASH1/Ascl1a-like"/>
</dbReference>
<dbReference type="STRING" id="126957.T1JCI2"/>
<feature type="compositionally biased region" description="Low complexity" evidence="6">
    <location>
        <begin position="185"/>
        <end position="199"/>
    </location>
</feature>
<keyword evidence="3" id="KW-0524">Neurogenesis</keyword>
<evidence type="ECO:0000256" key="6">
    <source>
        <dbReference type="SAM" id="MobiDB-lite"/>
    </source>
</evidence>
<evidence type="ECO:0000256" key="2">
    <source>
        <dbReference type="ARBA" id="ARBA00022473"/>
    </source>
</evidence>
<dbReference type="HOGENOM" id="CLU_063523_2_0_1"/>
<dbReference type="InterPro" id="IPR011598">
    <property type="entry name" value="bHLH_dom"/>
</dbReference>
<dbReference type="GO" id="GO:0045944">
    <property type="term" value="P:positive regulation of transcription by RNA polymerase II"/>
    <property type="evidence" value="ECO:0007669"/>
    <property type="project" value="TreeGrafter"/>
</dbReference>
<accession>T1JCI2</accession>
<proteinExistence type="predicted"/>
<evidence type="ECO:0000256" key="4">
    <source>
        <dbReference type="ARBA" id="ARBA00023125"/>
    </source>
</evidence>
<feature type="compositionally biased region" description="Low complexity" evidence="6">
    <location>
        <begin position="39"/>
        <end position="51"/>
    </location>
</feature>
<dbReference type="GO" id="GO:0090575">
    <property type="term" value="C:RNA polymerase II transcription regulator complex"/>
    <property type="evidence" value="ECO:0007669"/>
    <property type="project" value="TreeGrafter"/>
</dbReference>
<keyword evidence="5" id="KW-0539">Nucleus</keyword>
<dbReference type="FunFam" id="4.10.280.10:FF:000029">
    <property type="entry name" value="Achaete-scute family bHLH transcription factor 1"/>
    <property type="match status" value="1"/>
</dbReference>
<dbReference type="EnsemblMetazoa" id="SMAR011494-RA">
    <property type="protein sequence ID" value="SMAR011494-PA"/>
    <property type="gene ID" value="SMAR011494"/>
</dbReference>
<dbReference type="SUPFAM" id="SSF47459">
    <property type="entry name" value="HLH, helix-loop-helix DNA-binding domain"/>
    <property type="match status" value="1"/>
</dbReference>
<evidence type="ECO:0000259" key="7">
    <source>
        <dbReference type="PROSITE" id="PS50888"/>
    </source>
</evidence>
<dbReference type="GO" id="GO:0007423">
    <property type="term" value="P:sensory organ development"/>
    <property type="evidence" value="ECO:0007669"/>
    <property type="project" value="TreeGrafter"/>
</dbReference>
<dbReference type="PANTHER" id="PTHR13935:SF153">
    <property type="entry name" value="ACHAETE-SCUTE FAMILY BHLH TRANSCRIPTION FACTOR 1"/>
    <property type="match status" value="1"/>
</dbReference>
<feature type="region of interest" description="Disordered" evidence="6">
    <location>
        <begin position="177"/>
        <end position="200"/>
    </location>
</feature>
<dbReference type="GO" id="GO:0000977">
    <property type="term" value="F:RNA polymerase II transcription regulatory region sequence-specific DNA binding"/>
    <property type="evidence" value="ECO:0007669"/>
    <property type="project" value="TreeGrafter"/>
</dbReference>
<dbReference type="GO" id="GO:0000981">
    <property type="term" value="F:DNA-binding transcription factor activity, RNA polymerase II-specific"/>
    <property type="evidence" value="ECO:0007669"/>
    <property type="project" value="TreeGrafter"/>
</dbReference>
<evidence type="ECO:0000313" key="8">
    <source>
        <dbReference type="EnsemblMetazoa" id="SMAR011494-PA"/>
    </source>
</evidence>
<reference evidence="8" key="2">
    <citation type="submission" date="2015-02" db="UniProtKB">
        <authorList>
            <consortium name="EnsemblMetazoa"/>
        </authorList>
    </citation>
    <scope>IDENTIFICATION</scope>
</reference>
<dbReference type="Proteomes" id="UP000014500">
    <property type="component" value="Unassembled WGS sequence"/>
</dbReference>
<keyword evidence="2" id="KW-0217">Developmental protein</keyword>
<dbReference type="eggNOG" id="KOG4029">
    <property type="taxonomic scope" value="Eukaryota"/>
</dbReference>
<organism evidence="8 9">
    <name type="scientific">Strigamia maritima</name>
    <name type="common">European centipede</name>
    <name type="synonym">Geophilus maritimus</name>
    <dbReference type="NCBI Taxonomy" id="126957"/>
    <lineage>
        <taxon>Eukaryota</taxon>
        <taxon>Metazoa</taxon>
        <taxon>Ecdysozoa</taxon>
        <taxon>Arthropoda</taxon>
        <taxon>Myriapoda</taxon>
        <taxon>Chilopoda</taxon>
        <taxon>Pleurostigmophora</taxon>
        <taxon>Geophilomorpha</taxon>
        <taxon>Linotaeniidae</taxon>
        <taxon>Strigamia</taxon>
    </lineage>
</organism>
<dbReference type="PhylomeDB" id="T1JCI2"/>
<evidence type="ECO:0000256" key="1">
    <source>
        <dbReference type="ARBA" id="ARBA00004123"/>
    </source>
</evidence>
<feature type="domain" description="BHLH" evidence="7">
    <location>
        <begin position="77"/>
        <end position="129"/>
    </location>
</feature>
<sequence>METSASLYMAADMLSMPPVASSPISGHHGGKAKRPRPDSLSSPGQLSSGSGTPDLMRCKRRITFNQLGYGLPQAPPAAVARRNERERNRVKLVNLGFATLREHVPNGAKNKKMSKVETLRSAVDYIRQLQQTLQSDSIDLQGLALIPYPDSTSSNGSAQEGNENCYPRSAMAQLAPHQSPACSLASSPTPSYASDSSSYNEALSPEDEELLDFSNCFQSFIFHVLSIKKKKTNTKKHPFNPVS</sequence>
<keyword evidence="4" id="KW-0238">DNA-binding</keyword>
<dbReference type="EMBL" id="JH432065">
    <property type="status" value="NOT_ANNOTATED_CDS"/>
    <property type="molecule type" value="Genomic_DNA"/>
</dbReference>
<dbReference type="SMART" id="SM00353">
    <property type="entry name" value="HLH"/>
    <property type="match status" value="1"/>
</dbReference>
<keyword evidence="9" id="KW-1185">Reference proteome</keyword>
<comment type="subcellular location">
    <subcellularLocation>
        <location evidence="1">Nucleus</location>
    </subcellularLocation>
</comment>
<feature type="region of interest" description="Disordered" evidence="6">
    <location>
        <begin position="17"/>
        <end position="57"/>
    </location>
</feature>
<dbReference type="AlphaFoldDB" id="T1JCI2"/>
<dbReference type="OMA" id="NENCYPR"/>
<dbReference type="CDD" id="cd19723">
    <property type="entry name" value="bHLH_TS_ASCL1_like"/>
    <property type="match status" value="1"/>
</dbReference>